<sequence length="95" mass="9628">MELFDSAGSIVFDSTGWSVTSSSSEEITISGLTWTSLTDTSGDSLEIEIVTTAVSGAALVKAAVQVDEIRLDLTMEGSGPKEATAIVALASSVGG</sequence>
<gene>
    <name evidence="1" type="ORF">LCGC14_2548570</name>
</gene>
<dbReference type="EMBL" id="LAZR01041765">
    <property type="protein sequence ID" value="KKL11165.1"/>
    <property type="molecule type" value="Genomic_DNA"/>
</dbReference>
<comment type="caution">
    <text evidence="1">The sequence shown here is derived from an EMBL/GenBank/DDBJ whole genome shotgun (WGS) entry which is preliminary data.</text>
</comment>
<dbReference type="AlphaFoldDB" id="A0A0F9AP30"/>
<feature type="non-terminal residue" evidence="1">
    <location>
        <position position="95"/>
    </location>
</feature>
<accession>A0A0F9AP30</accession>
<protein>
    <submittedName>
        <fullName evidence="1">Uncharacterized protein</fullName>
    </submittedName>
</protein>
<proteinExistence type="predicted"/>
<organism evidence="1">
    <name type="scientific">marine sediment metagenome</name>
    <dbReference type="NCBI Taxonomy" id="412755"/>
    <lineage>
        <taxon>unclassified sequences</taxon>
        <taxon>metagenomes</taxon>
        <taxon>ecological metagenomes</taxon>
    </lineage>
</organism>
<name>A0A0F9AP30_9ZZZZ</name>
<evidence type="ECO:0000313" key="1">
    <source>
        <dbReference type="EMBL" id="KKL11165.1"/>
    </source>
</evidence>
<reference evidence="1" key="1">
    <citation type="journal article" date="2015" name="Nature">
        <title>Complex archaea that bridge the gap between prokaryotes and eukaryotes.</title>
        <authorList>
            <person name="Spang A."/>
            <person name="Saw J.H."/>
            <person name="Jorgensen S.L."/>
            <person name="Zaremba-Niedzwiedzka K."/>
            <person name="Martijn J."/>
            <person name="Lind A.E."/>
            <person name="van Eijk R."/>
            <person name="Schleper C."/>
            <person name="Guy L."/>
            <person name="Ettema T.J."/>
        </authorList>
    </citation>
    <scope>NUCLEOTIDE SEQUENCE</scope>
</reference>